<organism evidence="1">
    <name type="scientific">viral metagenome</name>
    <dbReference type="NCBI Taxonomy" id="1070528"/>
    <lineage>
        <taxon>unclassified sequences</taxon>
        <taxon>metagenomes</taxon>
        <taxon>organismal metagenomes</taxon>
    </lineage>
</organism>
<proteinExistence type="predicted"/>
<dbReference type="SUPFAM" id="SSF81901">
    <property type="entry name" value="HCP-like"/>
    <property type="match status" value="2"/>
</dbReference>
<sequence length="462" mass="54600">MASDTYKIGNTAMILERLKCGDTLEDFDVKVEDLKDLSDVNWSDVNSFIKNKTTELSNIDLFYLALYYYEFEKNNEMFKYHILKAIEKNNKCAIYTLATYYEYNGDYDNMIKYYLMAHKYQNTKALLRIHEYFDKIKLEMTNDEIMNYKFGINKQLNTKVILERLKKYPIEVQQTSSVVTINDKVDWKVVKEIIFEKNEHTPIDLYYLGICYENEKNICNMNTYYVKAFKEGYTHALNALFEYCINTNNYCEFKHYFSVACDKGFFSMALDYVHKYFNNGEYEKHFRKSIKNATENIPIDLLGSIYSDKTFKESLDKTFKKSLEQIDKLNIGELGDMLSDIIGVNNKGMNNEMTKLITSVVDNLKESKIDDTDTFFVDIAKKVKKSEMEFIEVQLTKSEFINNTKTIFNRLENEEFMDDYDKQIMDIIADNNIDHKFIKDILTIKTDKNPQEIAYLRALDKQ</sequence>
<evidence type="ECO:0000313" key="1">
    <source>
        <dbReference type="EMBL" id="QHT25778.1"/>
    </source>
</evidence>
<reference evidence="1" key="1">
    <citation type="journal article" date="2020" name="Nature">
        <title>Giant virus diversity and host interactions through global metagenomics.</title>
        <authorList>
            <person name="Schulz F."/>
            <person name="Roux S."/>
            <person name="Paez-Espino D."/>
            <person name="Jungbluth S."/>
            <person name="Walsh D.A."/>
            <person name="Denef V.J."/>
            <person name="McMahon K.D."/>
            <person name="Konstantinidis K.T."/>
            <person name="Eloe-Fadrosh E.A."/>
            <person name="Kyrpides N.C."/>
            <person name="Woyke T."/>
        </authorList>
    </citation>
    <scope>NUCLEOTIDE SEQUENCE</scope>
    <source>
        <strain evidence="1">GVMAG-M-3300023179-27</strain>
    </source>
</reference>
<name>A0A6C0EAA9_9ZZZZ</name>
<dbReference type="EMBL" id="MN739774">
    <property type="protein sequence ID" value="QHT25778.1"/>
    <property type="molecule type" value="Genomic_DNA"/>
</dbReference>
<dbReference type="InterPro" id="IPR011990">
    <property type="entry name" value="TPR-like_helical_dom_sf"/>
</dbReference>
<dbReference type="AlphaFoldDB" id="A0A6C0EAA9"/>
<protein>
    <submittedName>
        <fullName evidence="1">Uncharacterized protein</fullName>
    </submittedName>
</protein>
<dbReference type="Gene3D" id="1.25.40.10">
    <property type="entry name" value="Tetratricopeptide repeat domain"/>
    <property type="match status" value="2"/>
</dbReference>
<accession>A0A6C0EAA9</accession>